<dbReference type="AlphaFoldDB" id="A0A0S2E0R0"/>
<dbReference type="STRING" id="84531.LA76x_3998"/>
<dbReference type="KEGG" id="lab:LA76x_3998"/>
<dbReference type="Proteomes" id="UP000060787">
    <property type="component" value="Chromosome"/>
</dbReference>
<organism evidence="1 2">
    <name type="scientific">Lysobacter antibioticus</name>
    <dbReference type="NCBI Taxonomy" id="84531"/>
    <lineage>
        <taxon>Bacteria</taxon>
        <taxon>Pseudomonadati</taxon>
        <taxon>Pseudomonadota</taxon>
        <taxon>Gammaproteobacteria</taxon>
        <taxon>Lysobacterales</taxon>
        <taxon>Lysobacteraceae</taxon>
        <taxon>Lysobacter</taxon>
    </lineage>
</organism>
<proteinExistence type="predicted"/>
<dbReference type="KEGG" id="laq:GLA29479_3589"/>
<keyword evidence="2" id="KW-1185">Reference proteome</keyword>
<accession>A0A0S2E0R0</accession>
<dbReference type="EMBL" id="CP011129">
    <property type="protein sequence ID" value="ALN82114.1"/>
    <property type="molecule type" value="Genomic_DNA"/>
</dbReference>
<dbReference type="PATRIC" id="fig|84531.7.peg.3509"/>
<evidence type="ECO:0000313" key="2">
    <source>
        <dbReference type="Proteomes" id="UP000060787"/>
    </source>
</evidence>
<sequence length="38" mass="3893">MCTGYGIWQRPGIGSVDNAGAAFMAGYDAADIAWGKNG</sequence>
<evidence type="ECO:0000313" key="1">
    <source>
        <dbReference type="EMBL" id="ALN82114.1"/>
    </source>
</evidence>
<name>A0A0S2E0R0_LYSAN</name>
<reference evidence="1 2" key="1">
    <citation type="journal article" date="2015" name="BMC Genomics">
        <title>Comparative genomics and metabolic profiling of the genus Lysobacter.</title>
        <authorList>
            <person name="de Bruijn I."/>
            <person name="Cheng X."/>
            <person name="de Jager V."/>
            <person name="Exposito R.G."/>
            <person name="Watrous J."/>
            <person name="Patel N."/>
            <person name="Postma J."/>
            <person name="Dorrestein P.C."/>
            <person name="Kobayashi D."/>
            <person name="Raaijmakers J.M."/>
        </authorList>
    </citation>
    <scope>NUCLEOTIDE SEQUENCE [LARGE SCALE GENOMIC DNA]</scope>
    <source>
        <strain evidence="1 2">76</strain>
    </source>
</reference>
<protein>
    <submittedName>
        <fullName evidence="1">Uncharacterized protein</fullName>
    </submittedName>
</protein>
<gene>
    <name evidence="1" type="ORF">LA76x_3998</name>
</gene>